<organism evidence="1 2">
    <name type="scientific">Vaccinium darrowii</name>
    <dbReference type="NCBI Taxonomy" id="229202"/>
    <lineage>
        <taxon>Eukaryota</taxon>
        <taxon>Viridiplantae</taxon>
        <taxon>Streptophyta</taxon>
        <taxon>Embryophyta</taxon>
        <taxon>Tracheophyta</taxon>
        <taxon>Spermatophyta</taxon>
        <taxon>Magnoliopsida</taxon>
        <taxon>eudicotyledons</taxon>
        <taxon>Gunneridae</taxon>
        <taxon>Pentapetalae</taxon>
        <taxon>asterids</taxon>
        <taxon>Ericales</taxon>
        <taxon>Ericaceae</taxon>
        <taxon>Vaccinioideae</taxon>
        <taxon>Vaccinieae</taxon>
        <taxon>Vaccinium</taxon>
    </lineage>
</organism>
<evidence type="ECO:0000313" key="1">
    <source>
        <dbReference type="EMBL" id="KAH7859462.1"/>
    </source>
</evidence>
<sequence>MNDILEEEIDPTQPGDGVEVGKKANAKASNAKVANGKAQHKRANQSMVWDHFSIITEDGDPNPRVACDYCQADYACHSTKNGTSAMKSHLTYQCRGYELSQKNLDKKQKTLGFEPVKGEDGPETGGKLSIVNFSVEACVKALAEMDEVGEVYNLDENGGIDDSGRGKGSRKVYGTPTSDDWDMVRLYVGVLKLFHDATVRFSGSLYVTCNSFFMDMMLIRLEIVKLSESQKDPLLKSLACAMKSKFEKYWKFEKVNALLMFGFVLDPRYKFKYVAWCLKKCYDKEVVDLMVEEIKNAMGEVYGCYEKNGSHALPLNDLGQSTNKTMDEEEGMDSLEKMKFRFKMHLEQENNLYLTGSTWRTNGLLKEAESGDTHGFVNPVSRVHFDVFEAVVKAFVYFLFWLSVSVVDAKCIELVQ</sequence>
<gene>
    <name evidence="1" type="ORF">Vadar_001348</name>
</gene>
<protein>
    <submittedName>
        <fullName evidence="1">Uncharacterized protein</fullName>
    </submittedName>
</protein>
<accession>A0ACB7Z1R0</accession>
<dbReference type="Proteomes" id="UP000828048">
    <property type="component" value="Chromosome 4"/>
</dbReference>
<name>A0ACB7Z1R0_9ERIC</name>
<dbReference type="EMBL" id="CM037154">
    <property type="protein sequence ID" value="KAH7859462.1"/>
    <property type="molecule type" value="Genomic_DNA"/>
</dbReference>
<keyword evidence="2" id="KW-1185">Reference proteome</keyword>
<evidence type="ECO:0000313" key="2">
    <source>
        <dbReference type="Proteomes" id="UP000828048"/>
    </source>
</evidence>
<reference evidence="1 2" key="1">
    <citation type="journal article" date="2021" name="Hortic Res">
        <title>High-quality reference genome and annotation aids understanding of berry development for evergreen blueberry (Vaccinium darrowii).</title>
        <authorList>
            <person name="Yu J."/>
            <person name="Hulse-Kemp A.M."/>
            <person name="Babiker E."/>
            <person name="Staton M."/>
        </authorList>
    </citation>
    <scope>NUCLEOTIDE SEQUENCE [LARGE SCALE GENOMIC DNA]</scope>
    <source>
        <strain evidence="2">cv. NJ 8807/NJ 8810</strain>
        <tissue evidence="1">Young leaf</tissue>
    </source>
</reference>
<comment type="caution">
    <text evidence="1">The sequence shown here is derived from an EMBL/GenBank/DDBJ whole genome shotgun (WGS) entry which is preliminary data.</text>
</comment>
<proteinExistence type="predicted"/>